<dbReference type="SUPFAM" id="SSF55120">
    <property type="entry name" value="Pseudouridine synthase"/>
    <property type="match status" value="1"/>
</dbReference>
<dbReference type="PANTHER" id="PTHR13767">
    <property type="entry name" value="TRNA-PSEUDOURIDINE SYNTHASE"/>
    <property type="match status" value="1"/>
</dbReference>
<dbReference type="PANTHER" id="PTHR13767:SF2">
    <property type="entry name" value="PSEUDOURIDYLATE SYNTHASE TRUB1"/>
    <property type="match status" value="1"/>
</dbReference>
<dbReference type="GO" id="GO:0160148">
    <property type="term" value="F:tRNA pseudouridine(55) synthase activity"/>
    <property type="evidence" value="ECO:0007669"/>
    <property type="project" value="UniProtKB-EC"/>
</dbReference>
<dbReference type="EMBL" id="UINC01099389">
    <property type="protein sequence ID" value="SVC58631.1"/>
    <property type="molecule type" value="Genomic_DNA"/>
</dbReference>
<reference evidence="5" key="1">
    <citation type="submission" date="2018-05" db="EMBL/GenBank/DDBJ databases">
        <authorList>
            <person name="Lanie J.A."/>
            <person name="Ng W.-L."/>
            <person name="Kazmierczak K.M."/>
            <person name="Andrzejewski T.M."/>
            <person name="Davidsen T.M."/>
            <person name="Wayne K.J."/>
            <person name="Tettelin H."/>
            <person name="Glass J.I."/>
            <person name="Rusch D."/>
            <person name="Podicherti R."/>
            <person name="Tsui H.-C.T."/>
            <person name="Winkler M.E."/>
        </authorList>
    </citation>
    <scope>NUCLEOTIDE SEQUENCE</scope>
</reference>
<keyword evidence="3" id="KW-0413">Isomerase</keyword>
<protein>
    <recommendedName>
        <fullName evidence="1">tRNA pseudouridine(55) synthase</fullName>
        <ecNumber evidence="1">5.4.99.25</ecNumber>
    </recommendedName>
</protein>
<dbReference type="NCBIfam" id="TIGR00431">
    <property type="entry name" value="TruB"/>
    <property type="match status" value="1"/>
</dbReference>
<dbReference type="EC" id="5.4.99.25" evidence="1"/>
<evidence type="ECO:0000256" key="2">
    <source>
        <dbReference type="ARBA" id="ARBA00022694"/>
    </source>
</evidence>
<keyword evidence="2" id="KW-0819">tRNA processing</keyword>
<evidence type="ECO:0000256" key="3">
    <source>
        <dbReference type="ARBA" id="ARBA00023235"/>
    </source>
</evidence>
<proteinExistence type="inferred from homology"/>
<feature type="non-terminal residue" evidence="5">
    <location>
        <position position="295"/>
    </location>
</feature>
<dbReference type="InterPro" id="IPR020103">
    <property type="entry name" value="PsdUridine_synth_cat_dom_sf"/>
</dbReference>
<feature type="domain" description="Pseudouridine synthase II N-terminal" evidence="4">
    <location>
        <begin position="32"/>
        <end position="175"/>
    </location>
</feature>
<dbReference type="HAMAP" id="MF_01080">
    <property type="entry name" value="TruB_bact"/>
    <property type="match status" value="1"/>
</dbReference>
<dbReference type="Gene3D" id="3.30.2350.10">
    <property type="entry name" value="Pseudouridine synthase"/>
    <property type="match status" value="1"/>
</dbReference>
<name>A0A382NGC2_9ZZZZ</name>
<dbReference type="Pfam" id="PF01509">
    <property type="entry name" value="TruB_N"/>
    <property type="match status" value="1"/>
</dbReference>
<accession>A0A382NGC2</accession>
<gene>
    <name evidence="5" type="ORF">METZ01_LOCUS311485</name>
</gene>
<dbReference type="InterPro" id="IPR002501">
    <property type="entry name" value="PsdUridine_synth_N"/>
</dbReference>
<dbReference type="GO" id="GO:0003723">
    <property type="term" value="F:RNA binding"/>
    <property type="evidence" value="ECO:0007669"/>
    <property type="project" value="InterPro"/>
</dbReference>
<dbReference type="AlphaFoldDB" id="A0A382NGC2"/>
<evidence type="ECO:0000259" key="4">
    <source>
        <dbReference type="Pfam" id="PF01509"/>
    </source>
</evidence>
<dbReference type="InterPro" id="IPR014780">
    <property type="entry name" value="tRNA_psdUridine_synth_TruB"/>
</dbReference>
<dbReference type="CDD" id="cd02573">
    <property type="entry name" value="PseudoU_synth_EcTruB"/>
    <property type="match status" value="1"/>
</dbReference>
<organism evidence="5">
    <name type="scientific">marine metagenome</name>
    <dbReference type="NCBI Taxonomy" id="408172"/>
    <lineage>
        <taxon>unclassified sequences</taxon>
        <taxon>metagenomes</taxon>
        <taxon>ecological metagenomes</taxon>
    </lineage>
</organism>
<dbReference type="GO" id="GO:1990481">
    <property type="term" value="P:mRNA pseudouridine synthesis"/>
    <property type="evidence" value="ECO:0007669"/>
    <property type="project" value="TreeGrafter"/>
</dbReference>
<evidence type="ECO:0000256" key="1">
    <source>
        <dbReference type="ARBA" id="ARBA00012787"/>
    </source>
</evidence>
<sequence>MTKFNNGFLLINKPLNWTSNDVVKKIKSLDKSLKIGHGGTLDPLATGILPILFNSATKYFEYFLNLNKIYDAEITFGISTDTYDLEGLTLEKNNDLNMDFSLIKEHLIKFIGNIDQYPPIYSAVKIRGEKLYNYARRKENVILKPRKVLVENIEILSWNNPKIKLRIKCGSGFYVRSFANDLGRSLKVPSVLSSLERIQYGQFKIINSLEINELSSDFIEKLIPINKILNHLPKFIMNKKFETEFYEGITFDPKRLELDLLKGYEFKIYNEESEFIGILTYDSKRKFWKPKNLIR</sequence>
<evidence type="ECO:0000313" key="5">
    <source>
        <dbReference type="EMBL" id="SVC58631.1"/>
    </source>
</evidence>
<dbReference type="GO" id="GO:0006400">
    <property type="term" value="P:tRNA modification"/>
    <property type="evidence" value="ECO:0007669"/>
    <property type="project" value="TreeGrafter"/>
</dbReference>